<feature type="compositionally biased region" description="Pro residues" evidence="1">
    <location>
        <begin position="107"/>
        <end position="117"/>
    </location>
</feature>
<keyword evidence="4" id="KW-1185">Reference proteome</keyword>
<organism evidence="3 4">
    <name type="scientific">Oleiagrimonas soli</name>
    <dbReference type="NCBI Taxonomy" id="1543381"/>
    <lineage>
        <taxon>Bacteria</taxon>
        <taxon>Pseudomonadati</taxon>
        <taxon>Pseudomonadota</taxon>
        <taxon>Gammaproteobacteria</taxon>
        <taxon>Lysobacterales</taxon>
        <taxon>Rhodanobacteraceae</taxon>
        <taxon>Oleiagrimonas</taxon>
    </lineage>
</organism>
<dbReference type="EMBL" id="JROI01000010">
    <property type="protein sequence ID" value="KGI77871.1"/>
    <property type="molecule type" value="Genomic_DNA"/>
</dbReference>
<keyword evidence="2" id="KW-0732">Signal</keyword>
<evidence type="ECO:0000313" key="4">
    <source>
        <dbReference type="Proteomes" id="UP000029708"/>
    </source>
</evidence>
<accession>A0A099CW27</accession>
<protein>
    <recommendedName>
        <fullName evidence="5">CopL family metal-binding regulatory protein</fullName>
    </recommendedName>
</protein>
<dbReference type="AlphaFoldDB" id="A0A099CW27"/>
<proteinExistence type="predicted"/>
<evidence type="ECO:0000256" key="2">
    <source>
        <dbReference type="SAM" id="SignalP"/>
    </source>
</evidence>
<name>A0A099CW27_9GAMM</name>
<sequence length="117" mass="11934">MSHAPRLTALALFAWLLMATLPTLAGARTAHASSMHGAIAQMHAHAGAPCGMPCCGGAGHDGGCLHACGCALTCGGVVVMAQGPWPALPRHATQTWSTQMPDWSGPLAPPPLRPPRV</sequence>
<dbReference type="STRING" id="1543381.LF63_0105535"/>
<feature type="signal peptide" evidence="2">
    <location>
        <begin position="1"/>
        <end position="25"/>
    </location>
</feature>
<comment type="caution">
    <text evidence="3">The sequence shown here is derived from an EMBL/GenBank/DDBJ whole genome shotgun (WGS) entry which is preliminary data.</text>
</comment>
<evidence type="ECO:0000313" key="3">
    <source>
        <dbReference type="EMBL" id="KGI77871.1"/>
    </source>
</evidence>
<gene>
    <name evidence="3" type="ORF">LF63_0105535</name>
</gene>
<evidence type="ECO:0000256" key="1">
    <source>
        <dbReference type="SAM" id="MobiDB-lite"/>
    </source>
</evidence>
<feature type="region of interest" description="Disordered" evidence="1">
    <location>
        <begin position="96"/>
        <end position="117"/>
    </location>
</feature>
<dbReference type="HOGENOM" id="CLU_2082422_0_0_6"/>
<evidence type="ECO:0008006" key="5">
    <source>
        <dbReference type="Google" id="ProtNLM"/>
    </source>
</evidence>
<dbReference type="Proteomes" id="UP000029708">
    <property type="component" value="Unassembled WGS sequence"/>
</dbReference>
<reference evidence="3 4" key="1">
    <citation type="submission" date="2014-09" db="EMBL/GenBank/DDBJ databases">
        <title>Xanthomonadaceae 3.5X direct submission.</title>
        <authorList>
            <person name="Fang T."/>
            <person name="Wang H."/>
        </authorList>
    </citation>
    <scope>NUCLEOTIDE SEQUENCE [LARGE SCALE GENOMIC DNA]</scope>
    <source>
        <strain evidence="3 4">3.5X</strain>
    </source>
</reference>
<feature type="chain" id="PRO_5001944392" description="CopL family metal-binding regulatory protein" evidence="2">
    <location>
        <begin position="26"/>
        <end position="117"/>
    </location>
</feature>